<dbReference type="InterPro" id="IPR019826">
    <property type="entry name" value="Carboxylesterase_B_AS"/>
</dbReference>
<dbReference type="PANTHER" id="PTHR48081">
    <property type="entry name" value="AB HYDROLASE SUPERFAMILY PROTEIN C4A8.06C"/>
    <property type="match status" value="1"/>
</dbReference>
<keyword evidence="1 3" id="KW-0378">Hydrolase</keyword>
<organism evidence="3 4">
    <name type="scientific">Sphingobium tyrosinilyticum</name>
    <dbReference type="NCBI Taxonomy" id="2715436"/>
    <lineage>
        <taxon>Bacteria</taxon>
        <taxon>Pseudomonadati</taxon>
        <taxon>Pseudomonadota</taxon>
        <taxon>Alphaproteobacteria</taxon>
        <taxon>Sphingomonadales</taxon>
        <taxon>Sphingomonadaceae</taxon>
        <taxon>Sphingobium</taxon>
    </lineage>
</organism>
<accession>A0ABV9F0Q5</accession>
<evidence type="ECO:0000259" key="2">
    <source>
        <dbReference type="Pfam" id="PF07859"/>
    </source>
</evidence>
<dbReference type="GO" id="GO:0016787">
    <property type="term" value="F:hydrolase activity"/>
    <property type="evidence" value="ECO:0007669"/>
    <property type="project" value="UniProtKB-KW"/>
</dbReference>
<protein>
    <submittedName>
        <fullName evidence="3">Alpha/beta hydrolase fold domain-containing protein</fullName>
    </submittedName>
</protein>
<dbReference type="Pfam" id="PF07859">
    <property type="entry name" value="Abhydrolase_3"/>
    <property type="match status" value="1"/>
</dbReference>
<dbReference type="PANTHER" id="PTHR48081:SF8">
    <property type="entry name" value="ALPHA_BETA HYDROLASE FOLD-3 DOMAIN-CONTAINING PROTEIN-RELATED"/>
    <property type="match status" value="1"/>
</dbReference>
<proteinExistence type="predicted"/>
<dbReference type="PROSITE" id="PS00122">
    <property type="entry name" value="CARBOXYLESTERASE_B_1"/>
    <property type="match status" value="1"/>
</dbReference>
<evidence type="ECO:0000256" key="1">
    <source>
        <dbReference type="ARBA" id="ARBA00022801"/>
    </source>
</evidence>
<gene>
    <name evidence="3" type="ORF">ACFO3E_14965</name>
</gene>
<sequence>MEIDRRDVIKGSIGMTTLAATAMKVVHAQPSGPDPLAHVHPELRAAAREMQRFASPSDATIDVKTLAAGRSQMPIIPCLAAPHVEQRQIKGPTGGPDVTIYIVNGKAGGERPVIVHLHGGGFVLGTAESGLAALQTQSLVLDCVIVTVDYRLSPETIFPGPLEDAYAALNWVHAHCADFGGDTDRIAVQGESAGGGLAAMLAIAARDRKKVPLVHQSLIYPMLDDRTGGECPAPSTVGTLGWTGPLNQVGWTAFLGQAPSVGFAPPPGSVPARLANLGGLPSTFIGVGAIDLFVGEDVHYARRLIEQSVSTELLVVPGAFHGFDVAAPKSNVARFFRLAQLNALALAFGQPRLERLPA</sequence>
<dbReference type="InterPro" id="IPR050300">
    <property type="entry name" value="GDXG_lipolytic_enzyme"/>
</dbReference>
<comment type="caution">
    <text evidence="3">The sequence shown here is derived from an EMBL/GenBank/DDBJ whole genome shotgun (WGS) entry which is preliminary data.</text>
</comment>
<evidence type="ECO:0000313" key="3">
    <source>
        <dbReference type="EMBL" id="MFC4595481.1"/>
    </source>
</evidence>
<dbReference type="InterPro" id="IPR029058">
    <property type="entry name" value="AB_hydrolase_fold"/>
</dbReference>
<reference evidence="4" key="1">
    <citation type="journal article" date="2019" name="Int. J. Syst. Evol. Microbiol.">
        <title>The Global Catalogue of Microorganisms (GCM) 10K type strain sequencing project: providing services to taxonomists for standard genome sequencing and annotation.</title>
        <authorList>
            <consortium name="The Broad Institute Genomics Platform"/>
            <consortium name="The Broad Institute Genome Sequencing Center for Infectious Disease"/>
            <person name="Wu L."/>
            <person name="Ma J."/>
        </authorList>
    </citation>
    <scope>NUCLEOTIDE SEQUENCE [LARGE SCALE GENOMIC DNA]</scope>
    <source>
        <strain evidence="4">NBRC 103632</strain>
    </source>
</reference>
<keyword evidence="4" id="KW-1185">Reference proteome</keyword>
<dbReference type="EMBL" id="JBHSFZ010000032">
    <property type="protein sequence ID" value="MFC4595481.1"/>
    <property type="molecule type" value="Genomic_DNA"/>
</dbReference>
<dbReference type="Gene3D" id="3.40.50.1820">
    <property type="entry name" value="alpha/beta hydrolase"/>
    <property type="match status" value="1"/>
</dbReference>
<dbReference type="SUPFAM" id="SSF53474">
    <property type="entry name" value="alpha/beta-Hydrolases"/>
    <property type="match status" value="1"/>
</dbReference>
<dbReference type="Proteomes" id="UP001595957">
    <property type="component" value="Unassembled WGS sequence"/>
</dbReference>
<dbReference type="RefSeq" id="WP_380805709.1">
    <property type="nucleotide sequence ID" value="NZ_JBHSFZ010000032.1"/>
</dbReference>
<feature type="domain" description="Alpha/beta hydrolase fold-3" evidence="2">
    <location>
        <begin position="114"/>
        <end position="323"/>
    </location>
</feature>
<name>A0ABV9F0Q5_9SPHN</name>
<dbReference type="InterPro" id="IPR013094">
    <property type="entry name" value="AB_hydrolase_3"/>
</dbReference>
<evidence type="ECO:0000313" key="4">
    <source>
        <dbReference type="Proteomes" id="UP001595957"/>
    </source>
</evidence>